<evidence type="ECO:0000313" key="3">
    <source>
        <dbReference type="Proteomes" id="UP000217784"/>
    </source>
</evidence>
<gene>
    <name evidence="2" type="ORF">ASJ80_00805</name>
</gene>
<keyword evidence="1" id="KW-1133">Transmembrane helix</keyword>
<dbReference type="PANTHER" id="PTHR35337:SF1">
    <property type="entry name" value="SLR1478 PROTEIN"/>
    <property type="match status" value="1"/>
</dbReference>
<dbReference type="InterPro" id="IPR002798">
    <property type="entry name" value="SpoIIM-like"/>
</dbReference>
<evidence type="ECO:0000256" key="1">
    <source>
        <dbReference type="SAM" id="Phobius"/>
    </source>
</evidence>
<name>A0A2A2H2D4_METBR</name>
<feature type="transmembrane region" description="Helical" evidence="1">
    <location>
        <begin position="84"/>
        <end position="112"/>
    </location>
</feature>
<keyword evidence="3" id="KW-1185">Reference proteome</keyword>
<proteinExistence type="predicted"/>
<feature type="transmembrane region" description="Helical" evidence="1">
    <location>
        <begin position="25"/>
        <end position="44"/>
    </location>
</feature>
<comment type="caution">
    <text evidence="2">The sequence shown here is derived from an EMBL/GenBank/DDBJ whole genome shotgun (WGS) entry which is preliminary data.</text>
</comment>
<evidence type="ECO:0000313" key="2">
    <source>
        <dbReference type="EMBL" id="PAV03525.1"/>
    </source>
</evidence>
<reference evidence="2 3" key="1">
    <citation type="journal article" date="2017" name="BMC Genomics">
        <title>Genomic analysis of methanogenic archaea reveals a shift towards energy conservation.</title>
        <authorList>
            <person name="Gilmore S.P."/>
            <person name="Henske J.K."/>
            <person name="Sexton J.A."/>
            <person name="Solomon K.V."/>
            <person name="Seppala S."/>
            <person name="Yoo J.I."/>
            <person name="Huyett L.M."/>
            <person name="Pressman A."/>
            <person name="Cogan J.Z."/>
            <person name="Kivenson V."/>
            <person name="Peng X."/>
            <person name="Tan Y."/>
            <person name="Valentine D.L."/>
            <person name="O'Malley M.A."/>
        </authorList>
    </citation>
    <scope>NUCLEOTIDE SEQUENCE [LARGE SCALE GENOMIC DNA]</scope>
    <source>
        <strain evidence="2 3">M.o.H.</strain>
    </source>
</reference>
<dbReference type="AlphaFoldDB" id="A0A2A2H2D4"/>
<keyword evidence="1" id="KW-0812">Transmembrane</keyword>
<dbReference type="RefSeq" id="WP_069582942.1">
    <property type="nucleotide sequence ID" value="NZ_LMVM01000038.1"/>
</dbReference>
<dbReference type="PANTHER" id="PTHR35337">
    <property type="entry name" value="SLR1478 PROTEIN"/>
    <property type="match status" value="1"/>
</dbReference>
<accession>A0A2A2H2D4</accession>
<dbReference type="EMBL" id="LMVM01000038">
    <property type="protein sequence ID" value="PAV03525.1"/>
    <property type="molecule type" value="Genomic_DNA"/>
</dbReference>
<dbReference type="OrthoDB" id="86288at2157"/>
<protein>
    <recommendedName>
        <fullName evidence="4">Stage II sporulation protein M</fullName>
    </recommendedName>
</protein>
<feature type="transmembrane region" description="Helical" evidence="1">
    <location>
        <begin position="184"/>
        <end position="211"/>
    </location>
</feature>
<feature type="transmembrane region" description="Helical" evidence="1">
    <location>
        <begin position="132"/>
        <end position="153"/>
    </location>
</feature>
<evidence type="ECO:0008006" key="4">
    <source>
        <dbReference type="Google" id="ProtNLM"/>
    </source>
</evidence>
<sequence length="216" mass="23893">MLEKRFSNEEKYHGFFTGLYKRNEMFLIASAFIFFASMFAGYFLSGVMDHLLSGTLKSLKEGVNNGQIKLTTLSIFANNIKIAFFIYAGGIIFGVVSLVYLVFNGLFIGYAASKFVIGDFILYTLPHGVFEIAGIIIAGAAGFRLASCIVHIISDLTHMKKYMPVGDQIGQILNINYDEFKESLVLFVIAAVLIFIAAIIEANFTIAWASYVKGII</sequence>
<dbReference type="Proteomes" id="UP000217784">
    <property type="component" value="Unassembled WGS sequence"/>
</dbReference>
<keyword evidence="1" id="KW-0472">Membrane</keyword>
<dbReference type="Pfam" id="PF01944">
    <property type="entry name" value="SpoIIM"/>
    <property type="match status" value="1"/>
</dbReference>
<organism evidence="2 3">
    <name type="scientific">Methanobacterium bryantii</name>
    <dbReference type="NCBI Taxonomy" id="2161"/>
    <lineage>
        <taxon>Archaea</taxon>
        <taxon>Methanobacteriati</taxon>
        <taxon>Methanobacteriota</taxon>
        <taxon>Methanomada group</taxon>
        <taxon>Methanobacteria</taxon>
        <taxon>Methanobacteriales</taxon>
        <taxon>Methanobacteriaceae</taxon>
        <taxon>Methanobacterium</taxon>
    </lineage>
</organism>